<gene>
    <name evidence="1" type="ORF">TU35_005045</name>
</gene>
<reference evidence="1" key="1">
    <citation type="submission" date="2024-07" db="EMBL/GenBank/DDBJ databases">
        <title>Metagenome and Metagenome-Assembled Genomes of Archaea from a hot spring from the geothermal field of Los Azufres, Mexico.</title>
        <authorList>
            <person name="Marin-Paredes R."/>
            <person name="Martinez-Romero E."/>
            <person name="Servin-Garciduenas L.E."/>
        </authorList>
    </citation>
    <scope>NUCLEOTIDE SEQUENCE</scope>
</reference>
<organism evidence="1 2">
    <name type="scientific">Thermoproteus sp. AZ2</name>
    <dbReference type="NCBI Taxonomy" id="1609232"/>
    <lineage>
        <taxon>Archaea</taxon>
        <taxon>Thermoproteota</taxon>
        <taxon>Thermoprotei</taxon>
        <taxon>Thermoproteales</taxon>
        <taxon>Thermoproteaceae</taxon>
        <taxon>Thermoproteus</taxon>
    </lineage>
</organism>
<proteinExistence type="predicted"/>
<keyword evidence="1" id="KW-0808">Transferase</keyword>
<name>A0ACC6V0L0_9CREN</name>
<sequence>MRTLALVVANEASEAFKPLTGGAKAMASLGGRRLFQYIAEELRQVFGDVYVASPEPLEGYNWVEAGPSESALAKALELAPTAERALVADGSVITEAGAIRALVEAAASSGAEGAVLAVPSRARGLAISMGAEGLLAGLGGESQLIYGGLALLPAKALRAAEGLSIAPLLAKAAEASKIAVAVWSGRWHRVEEPVDLLTALEHVMPDATYISPRAKISPTAVIEGPVKIEEGAEVDHYAVVKGPAYIGRGAFVGAHALVRNFADIEAEAVVGSSAEVSHSLIGARATVGRGAFVSYSVVGEEAVVEPGVLTMSVLRVGRERLRPIEVRGREFYKLGALIPARARVKAGSTLEPGQGF</sequence>
<dbReference type="Proteomes" id="UP000033636">
    <property type="component" value="Unassembled WGS sequence"/>
</dbReference>
<accession>A0ACC6V0L0</accession>
<dbReference type="EMBL" id="JZWT02000011">
    <property type="protein sequence ID" value="MFB6490602.1"/>
    <property type="molecule type" value="Genomic_DNA"/>
</dbReference>
<protein>
    <submittedName>
        <fullName evidence="1">NTP transferase domain-containing protein</fullName>
    </submittedName>
</protein>
<comment type="caution">
    <text evidence="1">The sequence shown here is derived from an EMBL/GenBank/DDBJ whole genome shotgun (WGS) entry which is preliminary data.</text>
</comment>
<evidence type="ECO:0000313" key="1">
    <source>
        <dbReference type="EMBL" id="MFB6490602.1"/>
    </source>
</evidence>
<evidence type="ECO:0000313" key="2">
    <source>
        <dbReference type="Proteomes" id="UP000033636"/>
    </source>
</evidence>